<reference evidence="2" key="1">
    <citation type="submission" date="2022-10" db="EMBL/GenBank/DDBJ databases">
        <authorList>
            <person name="Hyden B.L."/>
            <person name="Feng K."/>
            <person name="Yates T."/>
            <person name="Jawdy S."/>
            <person name="Smart L.B."/>
            <person name="Muchero W."/>
        </authorList>
    </citation>
    <scope>NUCLEOTIDE SEQUENCE</scope>
    <source>
        <tissue evidence="2">Shoot tip</tissue>
    </source>
</reference>
<reference evidence="2" key="2">
    <citation type="journal article" date="2023" name="Int. J. Mol. Sci.">
        <title>De Novo Assembly and Annotation of 11 Diverse Shrub Willow (Salix) Genomes Reveals Novel Gene Organization in Sex-Linked Regions.</title>
        <authorList>
            <person name="Hyden B."/>
            <person name="Feng K."/>
            <person name="Yates T.B."/>
            <person name="Jawdy S."/>
            <person name="Cereghino C."/>
            <person name="Smart L.B."/>
            <person name="Muchero W."/>
        </authorList>
    </citation>
    <scope>NUCLEOTIDE SEQUENCE</scope>
    <source>
        <tissue evidence="2">Shoot tip</tissue>
    </source>
</reference>
<feature type="chain" id="PRO_5045717642" description="Malectin-like domain-containing protein" evidence="1">
    <location>
        <begin position="22"/>
        <end position="130"/>
    </location>
</feature>
<evidence type="ECO:0000313" key="3">
    <source>
        <dbReference type="Proteomes" id="UP001141253"/>
    </source>
</evidence>
<keyword evidence="1" id="KW-0732">Signal</keyword>
<dbReference type="Proteomes" id="UP001141253">
    <property type="component" value="Chromosome 17"/>
</dbReference>
<proteinExistence type="predicted"/>
<sequence length="130" mass="14831">MFIFISLYLLPPLHLFLHVTATEDYLLPYRPTDPILLNCGASSNLSSPDGRSWDDSFYARGNDNPLTYVGFDFPFNLDNTTALETVYRLNVGGQDINSIGDTGMYRTWNPDSEYLSWISWETLHISLALR</sequence>
<accession>A0ABQ9B4B5</accession>
<keyword evidence="3" id="KW-1185">Reference proteome</keyword>
<evidence type="ECO:0008006" key="4">
    <source>
        <dbReference type="Google" id="ProtNLM"/>
    </source>
</evidence>
<dbReference type="PANTHER" id="PTHR34590">
    <property type="entry name" value="OS03G0124300 PROTEIN-RELATED"/>
    <property type="match status" value="1"/>
</dbReference>
<name>A0ABQ9B4B5_9ROSI</name>
<dbReference type="PANTHER" id="PTHR34590:SF5">
    <property type="entry name" value="OS04G0586500 PROTEIN"/>
    <property type="match status" value="1"/>
</dbReference>
<dbReference type="InterPro" id="IPR045272">
    <property type="entry name" value="ANXUR1/2-like"/>
</dbReference>
<protein>
    <recommendedName>
        <fullName evidence="4">Malectin-like domain-containing protein</fullName>
    </recommendedName>
</protein>
<evidence type="ECO:0000256" key="1">
    <source>
        <dbReference type="SAM" id="SignalP"/>
    </source>
</evidence>
<feature type="signal peptide" evidence="1">
    <location>
        <begin position="1"/>
        <end position="21"/>
    </location>
</feature>
<gene>
    <name evidence="2" type="ORF">OIU77_001666</name>
</gene>
<dbReference type="EMBL" id="JAPFFI010000013">
    <property type="protein sequence ID" value="KAJ6371205.1"/>
    <property type="molecule type" value="Genomic_DNA"/>
</dbReference>
<organism evidence="2 3">
    <name type="scientific">Salix suchowensis</name>
    <dbReference type="NCBI Taxonomy" id="1278906"/>
    <lineage>
        <taxon>Eukaryota</taxon>
        <taxon>Viridiplantae</taxon>
        <taxon>Streptophyta</taxon>
        <taxon>Embryophyta</taxon>
        <taxon>Tracheophyta</taxon>
        <taxon>Spermatophyta</taxon>
        <taxon>Magnoliopsida</taxon>
        <taxon>eudicotyledons</taxon>
        <taxon>Gunneridae</taxon>
        <taxon>Pentapetalae</taxon>
        <taxon>rosids</taxon>
        <taxon>fabids</taxon>
        <taxon>Malpighiales</taxon>
        <taxon>Salicaceae</taxon>
        <taxon>Saliceae</taxon>
        <taxon>Salix</taxon>
    </lineage>
</organism>
<comment type="caution">
    <text evidence="2">The sequence shown here is derived from an EMBL/GenBank/DDBJ whole genome shotgun (WGS) entry which is preliminary data.</text>
</comment>
<evidence type="ECO:0000313" key="2">
    <source>
        <dbReference type="EMBL" id="KAJ6371205.1"/>
    </source>
</evidence>